<evidence type="ECO:0000313" key="2">
    <source>
        <dbReference type="EMBL" id="CAF4995057.1"/>
    </source>
</evidence>
<gene>
    <name evidence="2" type="ORF">QYT958_LOCUS37522</name>
</gene>
<reference evidence="2" key="1">
    <citation type="submission" date="2021-02" db="EMBL/GenBank/DDBJ databases">
        <authorList>
            <person name="Nowell W R."/>
        </authorList>
    </citation>
    <scope>NUCLEOTIDE SEQUENCE</scope>
</reference>
<organism evidence="2 3">
    <name type="scientific">Rotaria socialis</name>
    <dbReference type="NCBI Taxonomy" id="392032"/>
    <lineage>
        <taxon>Eukaryota</taxon>
        <taxon>Metazoa</taxon>
        <taxon>Spiralia</taxon>
        <taxon>Gnathifera</taxon>
        <taxon>Rotifera</taxon>
        <taxon>Eurotatoria</taxon>
        <taxon>Bdelloidea</taxon>
        <taxon>Philodinida</taxon>
        <taxon>Philodinidae</taxon>
        <taxon>Rotaria</taxon>
    </lineage>
</organism>
<evidence type="ECO:0000313" key="3">
    <source>
        <dbReference type="Proteomes" id="UP000663848"/>
    </source>
</evidence>
<dbReference type="EMBL" id="CAJOBR010031420">
    <property type="protein sequence ID" value="CAF4995057.1"/>
    <property type="molecule type" value="Genomic_DNA"/>
</dbReference>
<dbReference type="AlphaFoldDB" id="A0A822AEV1"/>
<dbReference type="Proteomes" id="UP000663848">
    <property type="component" value="Unassembled WGS sequence"/>
</dbReference>
<feature type="compositionally biased region" description="Low complexity" evidence="1">
    <location>
        <begin position="186"/>
        <end position="203"/>
    </location>
</feature>
<evidence type="ECO:0000256" key="1">
    <source>
        <dbReference type="SAM" id="MobiDB-lite"/>
    </source>
</evidence>
<proteinExistence type="predicted"/>
<sequence>MVSNSTSDNAKRRSFSRASSIASNNRLILNGTNEELTNETSTATSLNLMNDRARSLSTEHRLANPSQMSIASRTSIRYSTPRESTVFTKTDAPPVVRLLQQTPHHDTTDAIKTIIEHQRLQQTPSHQEHIQTPIIVEEDISPPLLSSSNVYIKTPLGKKSSNGLTKSNVIVPTTDNINQTNGHINSVSSPTSSQHSVLSTLKHSLLKHQQHQQQKTNMDSTIDSESTRKQQPHASDKNR</sequence>
<comment type="caution">
    <text evidence="2">The sequence shown here is derived from an EMBL/GenBank/DDBJ whole genome shotgun (WGS) entry which is preliminary data.</text>
</comment>
<feature type="region of interest" description="Disordered" evidence="1">
    <location>
        <begin position="173"/>
        <end position="239"/>
    </location>
</feature>
<name>A0A822AEV1_9BILA</name>
<accession>A0A822AEV1</accession>
<feature type="non-terminal residue" evidence="2">
    <location>
        <position position="239"/>
    </location>
</feature>
<protein>
    <submittedName>
        <fullName evidence="2">Uncharacterized protein</fullName>
    </submittedName>
</protein>
<feature type="compositionally biased region" description="Polar residues" evidence="1">
    <location>
        <begin position="173"/>
        <end position="185"/>
    </location>
</feature>